<dbReference type="Proteomes" id="UP001281003">
    <property type="component" value="Unassembled WGS sequence"/>
</dbReference>
<reference evidence="3" key="1">
    <citation type="journal article" date="2023" name="Mol. Phylogenet. Evol.">
        <title>Genome-scale phylogeny and comparative genomics of the fungal order Sordariales.</title>
        <authorList>
            <person name="Hensen N."/>
            <person name="Bonometti L."/>
            <person name="Westerberg I."/>
            <person name="Brannstrom I.O."/>
            <person name="Guillou S."/>
            <person name="Cros-Aarteil S."/>
            <person name="Calhoun S."/>
            <person name="Haridas S."/>
            <person name="Kuo A."/>
            <person name="Mondo S."/>
            <person name="Pangilinan J."/>
            <person name="Riley R."/>
            <person name="LaButti K."/>
            <person name="Andreopoulos B."/>
            <person name="Lipzen A."/>
            <person name="Chen C."/>
            <person name="Yan M."/>
            <person name="Daum C."/>
            <person name="Ng V."/>
            <person name="Clum A."/>
            <person name="Steindorff A."/>
            <person name="Ohm R.A."/>
            <person name="Martin F."/>
            <person name="Silar P."/>
            <person name="Natvig D.O."/>
            <person name="Lalanne C."/>
            <person name="Gautier V."/>
            <person name="Ament-Velasquez S.L."/>
            <person name="Kruys A."/>
            <person name="Hutchinson M.I."/>
            <person name="Powell A.J."/>
            <person name="Barry K."/>
            <person name="Miller A.N."/>
            <person name="Grigoriev I.V."/>
            <person name="Debuchy R."/>
            <person name="Gladieux P."/>
            <person name="Hiltunen Thoren M."/>
            <person name="Johannesson H."/>
        </authorList>
    </citation>
    <scope>NUCLEOTIDE SEQUENCE</scope>
    <source>
        <strain evidence="3">FGSC 1904</strain>
    </source>
</reference>
<keyword evidence="4" id="KW-1185">Reference proteome</keyword>
<evidence type="ECO:0000259" key="2">
    <source>
        <dbReference type="Pfam" id="PF03959"/>
    </source>
</evidence>
<gene>
    <name evidence="3" type="ORF">B0T20DRAFT_209074</name>
</gene>
<feature type="domain" description="Serine hydrolase" evidence="2">
    <location>
        <begin position="11"/>
        <end position="148"/>
    </location>
</feature>
<dbReference type="GO" id="GO:0016787">
    <property type="term" value="F:hydrolase activity"/>
    <property type="evidence" value="ECO:0007669"/>
    <property type="project" value="UniProtKB-KW"/>
</dbReference>
<proteinExistence type="predicted"/>
<dbReference type="InterPro" id="IPR029058">
    <property type="entry name" value="AB_hydrolase_fold"/>
</dbReference>
<dbReference type="GO" id="GO:0019748">
    <property type="term" value="P:secondary metabolic process"/>
    <property type="evidence" value="ECO:0007669"/>
    <property type="project" value="TreeGrafter"/>
</dbReference>
<evidence type="ECO:0000313" key="3">
    <source>
        <dbReference type="EMBL" id="KAK3398470.1"/>
    </source>
</evidence>
<comment type="caution">
    <text evidence="3">The sequence shown here is derived from an EMBL/GenBank/DDBJ whole genome shotgun (WGS) entry which is preliminary data.</text>
</comment>
<name>A0AAE0UC99_SORBR</name>
<dbReference type="Pfam" id="PF03959">
    <property type="entry name" value="FSH1"/>
    <property type="match status" value="1"/>
</dbReference>
<dbReference type="InterPro" id="IPR050593">
    <property type="entry name" value="LovG"/>
</dbReference>
<evidence type="ECO:0000256" key="1">
    <source>
        <dbReference type="ARBA" id="ARBA00022801"/>
    </source>
</evidence>
<dbReference type="InterPro" id="IPR005645">
    <property type="entry name" value="FSH-like_dom"/>
</dbReference>
<dbReference type="Gene3D" id="3.40.50.1820">
    <property type="entry name" value="alpha/beta hydrolase"/>
    <property type="match status" value="1"/>
</dbReference>
<dbReference type="AlphaFoldDB" id="A0AAE0UC99"/>
<evidence type="ECO:0000313" key="4">
    <source>
        <dbReference type="Proteomes" id="UP001281003"/>
    </source>
</evidence>
<accession>A0AAE0UC99</accession>
<keyword evidence="1 3" id="KW-0378">Hydrolase</keyword>
<dbReference type="PANTHER" id="PTHR48070:SF7">
    <property type="entry name" value="SERINE HYDROLASE FSH DOMAIN-CONTAINING PROTEIN-RELATED"/>
    <property type="match status" value="1"/>
</dbReference>
<dbReference type="GO" id="GO:0005737">
    <property type="term" value="C:cytoplasm"/>
    <property type="evidence" value="ECO:0007669"/>
    <property type="project" value="TreeGrafter"/>
</dbReference>
<reference evidence="3" key="2">
    <citation type="submission" date="2023-07" db="EMBL/GenBank/DDBJ databases">
        <authorList>
            <consortium name="Lawrence Berkeley National Laboratory"/>
            <person name="Haridas S."/>
            <person name="Hensen N."/>
            <person name="Bonometti L."/>
            <person name="Westerberg I."/>
            <person name="Brannstrom I.O."/>
            <person name="Guillou S."/>
            <person name="Cros-Aarteil S."/>
            <person name="Calhoun S."/>
            <person name="Kuo A."/>
            <person name="Mondo S."/>
            <person name="Pangilinan J."/>
            <person name="Riley R."/>
            <person name="LaButti K."/>
            <person name="Andreopoulos B."/>
            <person name="Lipzen A."/>
            <person name="Chen C."/>
            <person name="Yanf M."/>
            <person name="Daum C."/>
            <person name="Ng V."/>
            <person name="Clum A."/>
            <person name="Steindorff A."/>
            <person name="Ohm R."/>
            <person name="Martin F."/>
            <person name="Silar P."/>
            <person name="Natvig D."/>
            <person name="Lalanne C."/>
            <person name="Gautier V."/>
            <person name="Ament-velasquez S.L."/>
            <person name="Kruys A."/>
            <person name="Hutchinson M.I."/>
            <person name="Powell A.J."/>
            <person name="Barry K."/>
            <person name="Miller A.N."/>
            <person name="Grigoriev I.V."/>
            <person name="Debuchy R."/>
            <person name="Gladieux P."/>
            <person name="Thoren M.H."/>
            <person name="Johannesson H."/>
        </authorList>
    </citation>
    <scope>NUCLEOTIDE SEQUENCE</scope>
    <source>
        <strain evidence="3">FGSC 1904</strain>
    </source>
</reference>
<dbReference type="PANTHER" id="PTHR48070">
    <property type="entry name" value="ESTERASE OVCA2"/>
    <property type="match status" value="1"/>
</dbReference>
<protein>
    <submittedName>
        <fullName evidence="3">Serine hydrolase-domain-containing protein</fullName>
    </submittedName>
</protein>
<dbReference type="SUPFAM" id="SSF53474">
    <property type="entry name" value="alpha/beta-Hydrolases"/>
    <property type="match status" value="1"/>
</dbReference>
<dbReference type="EMBL" id="JAUTDP010000006">
    <property type="protein sequence ID" value="KAK3398470.1"/>
    <property type="molecule type" value="Genomic_DNA"/>
</dbReference>
<organism evidence="3 4">
    <name type="scientific">Sordaria brevicollis</name>
    <dbReference type="NCBI Taxonomy" id="83679"/>
    <lineage>
        <taxon>Eukaryota</taxon>
        <taxon>Fungi</taxon>
        <taxon>Dikarya</taxon>
        <taxon>Ascomycota</taxon>
        <taxon>Pezizomycotina</taxon>
        <taxon>Sordariomycetes</taxon>
        <taxon>Sordariomycetidae</taxon>
        <taxon>Sordariales</taxon>
        <taxon>Sordariaceae</taxon>
        <taxon>Sordaria</taxon>
    </lineage>
</organism>
<dbReference type="GO" id="GO:0005634">
    <property type="term" value="C:nucleus"/>
    <property type="evidence" value="ECO:0007669"/>
    <property type="project" value="TreeGrafter"/>
</dbReference>
<sequence length="319" mass="36191">MGSAMQDSQPKMTRVLALHGYGTSGEIFRSQTAAFRLKLPKQSYHFHFPNAPLPSAPTVGVDSIWNQTPKFYAWWPAQTSNTSEIRASHDVLEEILHKEGPFDILMGFSQGCSLIMSYILYRYQEHLLERPKGEKFELPFKGVMFICGGPSLPVLQDLGVDVTDKAWKVNDVTAGLLHKRTERLKFKADNPDTIKKGEGLWDDVSDLVHDVTTDPKKKKGIKQLDETDLFGLDFHDERMRRVVGDLGELVPTVHVFGIKDPRWPASVQLVRMFEGGMNERFDHGGGHELPRTTECSVVMAELMEKLRRRVEGLDEEVRN</sequence>